<feature type="compositionally biased region" description="Basic residues" evidence="6">
    <location>
        <begin position="64"/>
        <end position="73"/>
    </location>
</feature>
<dbReference type="InterPro" id="IPR037274">
    <property type="entry name" value="Znf_CHY_sf"/>
</dbReference>
<dbReference type="PROSITE" id="PS51266">
    <property type="entry name" value="ZF_CHY"/>
    <property type="match status" value="1"/>
</dbReference>
<reference evidence="9" key="1">
    <citation type="journal article" date="2013" name="Genetics">
        <title>The draft genome and transcriptome of Panagrellus redivivus are shaped by the harsh demands of a free-living lifestyle.</title>
        <authorList>
            <person name="Srinivasan J."/>
            <person name="Dillman A.R."/>
            <person name="Macchietto M.G."/>
            <person name="Heikkinen L."/>
            <person name="Lakso M."/>
            <person name="Fracchia K.M."/>
            <person name="Antoshechkin I."/>
            <person name="Mortazavi A."/>
            <person name="Wong G."/>
            <person name="Sternberg P.W."/>
        </authorList>
    </citation>
    <scope>NUCLEOTIDE SEQUENCE [LARGE SCALE GENOMIC DNA]</scope>
    <source>
        <strain evidence="9">MT8872</strain>
    </source>
</reference>
<dbReference type="InterPro" id="IPR008913">
    <property type="entry name" value="Znf_CHY"/>
</dbReference>
<feature type="compositionally biased region" description="Low complexity" evidence="6">
    <location>
        <begin position="1"/>
        <end position="21"/>
    </location>
</feature>
<dbReference type="SUPFAM" id="SSF90229">
    <property type="entry name" value="CCCH zinc finger"/>
    <property type="match status" value="1"/>
</dbReference>
<dbReference type="InterPro" id="IPR000571">
    <property type="entry name" value="Znf_CCCH"/>
</dbReference>
<dbReference type="AlphaFoldDB" id="A0A7E4W1Z6"/>
<dbReference type="Gene3D" id="4.10.1000.10">
    <property type="entry name" value="Zinc finger, CCCH-type"/>
    <property type="match status" value="1"/>
</dbReference>
<feature type="region of interest" description="Disordered" evidence="6">
    <location>
        <begin position="1"/>
        <end position="73"/>
    </location>
</feature>
<dbReference type="SMART" id="SM00356">
    <property type="entry name" value="ZnF_C3H1"/>
    <property type="match status" value="1"/>
</dbReference>
<organism evidence="9 10">
    <name type="scientific">Panagrellus redivivus</name>
    <name type="common">Microworm</name>
    <dbReference type="NCBI Taxonomy" id="6233"/>
    <lineage>
        <taxon>Eukaryota</taxon>
        <taxon>Metazoa</taxon>
        <taxon>Ecdysozoa</taxon>
        <taxon>Nematoda</taxon>
        <taxon>Chromadorea</taxon>
        <taxon>Rhabditida</taxon>
        <taxon>Tylenchina</taxon>
        <taxon>Panagrolaimomorpha</taxon>
        <taxon>Panagrolaimoidea</taxon>
        <taxon>Panagrolaimidae</taxon>
        <taxon>Panagrellus</taxon>
    </lineage>
</organism>
<evidence type="ECO:0000256" key="3">
    <source>
        <dbReference type="ARBA" id="ARBA00022833"/>
    </source>
</evidence>
<keyword evidence="9" id="KW-1185">Reference proteome</keyword>
<feature type="domain" description="C3H1-type" evidence="7">
    <location>
        <begin position="68"/>
        <end position="96"/>
    </location>
</feature>
<evidence type="ECO:0000259" key="7">
    <source>
        <dbReference type="PROSITE" id="PS50103"/>
    </source>
</evidence>
<feature type="region of interest" description="Disordered" evidence="6">
    <location>
        <begin position="615"/>
        <end position="655"/>
    </location>
</feature>
<feature type="region of interest" description="Disordered" evidence="6">
    <location>
        <begin position="319"/>
        <end position="361"/>
    </location>
</feature>
<protein>
    <submittedName>
        <fullName evidence="10">C3H1-type domain-containing protein</fullName>
    </submittedName>
</protein>
<keyword evidence="3 5" id="KW-0862">Zinc</keyword>
<evidence type="ECO:0000256" key="1">
    <source>
        <dbReference type="ARBA" id="ARBA00022723"/>
    </source>
</evidence>
<dbReference type="GO" id="GO:0008270">
    <property type="term" value="F:zinc ion binding"/>
    <property type="evidence" value="ECO:0007669"/>
    <property type="project" value="UniProtKB-KW"/>
</dbReference>
<dbReference type="PROSITE" id="PS50103">
    <property type="entry name" value="ZF_C3H1"/>
    <property type="match status" value="1"/>
</dbReference>
<accession>A0A7E4W1Z6</accession>
<evidence type="ECO:0000259" key="8">
    <source>
        <dbReference type="PROSITE" id="PS51266"/>
    </source>
</evidence>
<dbReference type="Pfam" id="PF00642">
    <property type="entry name" value="zf-CCCH"/>
    <property type="match status" value="1"/>
</dbReference>
<proteinExistence type="predicted"/>
<evidence type="ECO:0000313" key="10">
    <source>
        <dbReference type="WBParaSite" id="Pan_g6168.t1"/>
    </source>
</evidence>
<evidence type="ECO:0000256" key="2">
    <source>
        <dbReference type="ARBA" id="ARBA00022771"/>
    </source>
</evidence>
<dbReference type="Proteomes" id="UP000492821">
    <property type="component" value="Unassembled WGS sequence"/>
</dbReference>
<keyword evidence="2 4" id="KW-0863">Zinc-finger</keyword>
<name>A0A7E4W1Z6_PANRE</name>
<feature type="compositionally biased region" description="Basic and acidic residues" evidence="6">
    <location>
        <begin position="36"/>
        <end position="63"/>
    </location>
</feature>
<dbReference type="InterPro" id="IPR036855">
    <property type="entry name" value="Znf_CCCH_sf"/>
</dbReference>
<feature type="domain" description="CHY-type" evidence="8">
    <location>
        <begin position="537"/>
        <end position="604"/>
    </location>
</feature>
<evidence type="ECO:0000256" key="6">
    <source>
        <dbReference type="SAM" id="MobiDB-lite"/>
    </source>
</evidence>
<feature type="zinc finger region" description="C3H1-type" evidence="5">
    <location>
        <begin position="68"/>
        <end position="96"/>
    </location>
</feature>
<reference evidence="10" key="2">
    <citation type="submission" date="2020-10" db="UniProtKB">
        <authorList>
            <consortium name="WormBaseParasite"/>
        </authorList>
    </citation>
    <scope>IDENTIFICATION</scope>
</reference>
<dbReference type="Pfam" id="PF05495">
    <property type="entry name" value="zf-CHY"/>
    <property type="match status" value="1"/>
</dbReference>
<dbReference type="WBParaSite" id="Pan_g6168.t1">
    <property type="protein sequence ID" value="Pan_g6168.t1"/>
    <property type="gene ID" value="Pan_g6168"/>
</dbReference>
<sequence length="655" mass="71968">MAEETVVAAVAETAEPANAENGPRERRPRGGRRRGPTKDGNEAADKKVADPEKTADAGETAEKKKPRKRPPPKCKYFKATGVCKFGADCKFRHVYTPKEEDDAPVVDETVSTLSEPIQAPVVHMPLRQIRKIEAVRPQRQILKAEQIGSDEQKRARTAEITYFKRRFAGTVVTELDDGKTKIAFSYKVNDPEWPFDVRIVDFTLTINAEHPISKAVLDAEEGLMPSALHVFLVQQFNKIITEKHEADTAADTFEVIGKWLIRRIDINIFDVFVAGLKRAQLIQNAATCGIRVTVPKKADSKPEERALTTADEVAAALASVNGRGSNEENENGTSDSDGDEVADGSGSSNGQTKPKDASSKAASFVPSSAKLNLVANWTNEDQSIGTLTLVYLSGSTRCLRCGQQDFFEVAEGKTKQWPCKKCATAQSIRFESALAHASSNTIAHIYPVGCRPTDCVLQGSKLKAVCFNCTQDLLVEALPYAAPSKTWCRECNSKLCFTILSTSFQGNVSSIPLGDKLKLPKLKKPKENGFAIVVGTPLPAKGTCKHYSKSYRWFRFPCCGKLYPCDTCHDQTEDHDCDFANRMICGLCSTEQGYSKDKCKFCANNVTKVSTAHWEGGKGCRNQKAMSRNDPRKYKNTGAKTIPAKRTGKKSESSK</sequence>
<keyword evidence="1 5" id="KW-0479">Metal-binding</keyword>
<evidence type="ECO:0000256" key="5">
    <source>
        <dbReference type="PROSITE-ProRule" id="PRU00723"/>
    </source>
</evidence>
<evidence type="ECO:0000313" key="9">
    <source>
        <dbReference type="Proteomes" id="UP000492821"/>
    </source>
</evidence>
<feature type="compositionally biased region" description="Basic residues" evidence="6">
    <location>
        <begin position="26"/>
        <end position="35"/>
    </location>
</feature>
<evidence type="ECO:0000256" key="4">
    <source>
        <dbReference type="PROSITE-ProRule" id="PRU00601"/>
    </source>
</evidence>
<dbReference type="SUPFAM" id="SSF161219">
    <property type="entry name" value="CHY zinc finger-like"/>
    <property type="match status" value="1"/>
</dbReference>